<feature type="region of interest" description="Disordered" evidence="1">
    <location>
        <begin position="1"/>
        <end position="52"/>
    </location>
</feature>
<dbReference type="Proteomes" id="UP000663856">
    <property type="component" value="Unassembled WGS sequence"/>
</dbReference>
<keyword evidence="5" id="KW-1185">Reference proteome</keyword>
<feature type="non-terminal residue" evidence="2">
    <location>
        <position position="1"/>
    </location>
</feature>
<evidence type="ECO:0000313" key="2">
    <source>
        <dbReference type="EMBL" id="CAF2107585.1"/>
    </source>
</evidence>
<proteinExistence type="predicted"/>
<dbReference type="AlphaFoldDB" id="A0A816TZT2"/>
<evidence type="ECO:0000313" key="3">
    <source>
        <dbReference type="EMBL" id="CAF4406392.1"/>
    </source>
</evidence>
<reference evidence="2" key="1">
    <citation type="submission" date="2021-02" db="EMBL/GenBank/DDBJ databases">
        <authorList>
            <person name="Nowell W R."/>
        </authorList>
    </citation>
    <scope>NUCLEOTIDE SEQUENCE</scope>
</reference>
<dbReference type="EMBL" id="CAJNRF010009154">
    <property type="protein sequence ID" value="CAF2107585.1"/>
    <property type="molecule type" value="Genomic_DNA"/>
</dbReference>
<evidence type="ECO:0000313" key="4">
    <source>
        <dbReference type="Proteomes" id="UP000663856"/>
    </source>
</evidence>
<feature type="compositionally biased region" description="Polar residues" evidence="1">
    <location>
        <begin position="40"/>
        <end position="52"/>
    </location>
</feature>
<evidence type="ECO:0000256" key="1">
    <source>
        <dbReference type="SAM" id="MobiDB-lite"/>
    </source>
</evidence>
<accession>A0A816TZT2</accession>
<protein>
    <submittedName>
        <fullName evidence="2">Uncharacterized protein</fullName>
    </submittedName>
</protein>
<sequence length="52" mass="5818">MEWTMEQTNDANNENAIIQSCDSHTSRVTIDIDEPIETPRITSSQSINIGNP</sequence>
<organism evidence="2 4">
    <name type="scientific">Rotaria magnacalcarata</name>
    <dbReference type="NCBI Taxonomy" id="392030"/>
    <lineage>
        <taxon>Eukaryota</taxon>
        <taxon>Metazoa</taxon>
        <taxon>Spiralia</taxon>
        <taxon>Gnathifera</taxon>
        <taxon>Rotifera</taxon>
        <taxon>Eurotatoria</taxon>
        <taxon>Bdelloidea</taxon>
        <taxon>Philodinida</taxon>
        <taxon>Philodinidae</taxon>
        <taxon>Rotaria</taxon>
    </lineage>
</organism>
<gene>
    <name evidence="3" type="ORF">OVN521_LOCUS35186</name>
    <name evidence="2" type="ORF">WKI299_LOCUS21629</name>
</gene>
<dbReference type="Proteomes" id="UP000663866">
    <property type="component" value="Unassembled WGS sequence"/>
</dbReference>
<evidence type="ECO:0000313" key="5">
    <source>
        <dbReference type="Proteomes" id="UP000663866"/>
    </source>
</evidence>
<feature type="compositionally biased region" description="Polar residues" evidence="1">
    <location>
        <begin position="1"/>
        <end position="28"/>
    </location>
</feature>
<comment type="caution">
    <text evidence="2">The sequence shown here is derived from an EMBL/GenBank/DDBJ whole genome shotgun (WGS) entry which is preliminary data.</text>
</comment>
<name>A0A816TZT2_9BILA</name>
<dbReference type="EMBL" id="CAJOBG010041150">
    <property type="protein sequence ID" value="CAF4406392.1"/>
    <property type="molecule type" value="Genomic_DNA"/>
</dbReference>